<name>H3ZKX4_THELN</name>
<keyword evidence="2" id="KW-1185">Reference proteome</keyword>
<evidence type="ECO:0000313" key="2">
    <source>
        <dbReference type="Proteomes" id="UP000015502"/>
    </source>
</evidence>
<evidence type="ECO:0000313" key="1">
    <source>
        <dbReference type="EMBL" id="EHR79375.1"/>
    </source>
</evidence>
<dbReference type="AlphaFoldDB" id="H3ZKX4"/>
<dbReference type="OrthoDB" id="381419at2157"/>
<dbReference type="HOGENOM" id="CLU_2191162_0_0_2"/>
<accession>H3ZKX4</accession>
<dbReference type="Pfam" id="PF11950">
    <property type="entry name" value="DUF3467"/>
    <property type="match status" value="1"/>
</dbReference>
<sequence length="108" mass="12400">MEDPNVEKKSNEVEIPKAPNFVERFVTSVVINHTPDELFIIEFLRPELSAYAEKNSGKILGHKGMLISDVRIYMTPKVAKRLLNALKENIAKYEEKFGPIILEEETKK</sequence>
<reference evidence="1 2" key="1">
    <citation type="journal article" date="2012" name="J. Bacteriol.">
        <title>Genome sequence of the model hyperthermophilic archaeon Thermococcus litoralis NS-C.</title>
        <authorList>
            <person name="Gardner A.F."/>
            <person name="Kumar S."/>
            <person name="Perler F.B."/>
        </authorList>
    </citation>
    <scope>NUCLEOTIDE SEQUENCE [LARGE SCALE GENOMIC DNA]</scope>
    <source>
        <strain evidence="2">ATCC 51850 / DSM 5473 / JCM 8560 / NS-C</strain>
    </source>
</reference>
<proteinExistence type="predicted"/>
<protein>
    <recommendedName>
        <fullName evidence="3">DUF3467 domain-containing protein</fullName>
    </recommendedName>
</protein>
<evidence type="ECO:0008006" key="3">
    <source>
        <dbReference type="Google" id="ProtNLM"/>
    </source>
</evidence>
<dbReference type="PaxDb" id="523849-OCC_07908"/>
<dbReference type="KEGG" id="tlt:OCC_07908"/>
<organism evidence="1 2">
    <name type="scientific">Thermococcus litoralis (strain ATCC 51850 / DSM 5473 / JCM 8560 / NS-C)</name>
    <dbReference type="NCBI Taxonomy" id="523849"/>
    <lineage>
        <taxon>Archaea</taxon>
        <taxon>Methanobacteriati</taxon>
        <taxon>Methanobacteriota</taxon>
        <taxon>Thermococci</taxon>
        <taxon>Thermococcales</taxon>
        <taxon>Thermococcaceae</taxon>
        <taxon>Thermococcus</taxon>
    </lineage>
</organism>
<dbReference type="EMBL" id="CP006670">
    <property type="protein sequence ID" value="EHR79375.1"/>
    <property type="molecule type" value="Genomic_DNA"/>
</dbReference>
<gene>
    <name evidence="1" type="ORF">OCC_07908</name>
</gene>
<dbReference type="Proteomes" id="UP000015502">
    <property type="component" value="Chromosome"/>
</dbReference>
<dbReference type="RefSeq" id="WP_004066885.1">
    <property type="nucleotide sequence ID" value="NC_022084.1"/>
</dbReference>
<dbReference type="GeneID" id="16550340"/>
<dbReference type="STRING" id="523849.OCC_07908"/>
<dbReference type="InterPro" id="IPR021857">
    <property type="entry name" value="DUF3467"/>
</dbReference>